<evidence type="ECO:0000256" key="1">
    <source>
        <dbReference type="ARBA" id="ARBA00013064"/>
    </source>
</evidence>
<dbReference type="AlphaFoldDB" id="A0A803TDU5"/>
<evidence type="ECO:0000256" key="2">
    <source>
        <dbReference type="ARBA" id="ARBA00022912"/>
    </source>
</evidence>
<dbReference type="SMART" id="SM00404">
    <property type="entry name" value="PTPc_motif"/>
    <property type="match status" value="2"/>
</dbReference>
<feature type="domain" description="Tyrosine-protein phosphatase" evidence="3">
    <location>
        <begin position="293"/>
        <end position="551"/>
    </location>
</feature>
<dbReference type="Gene3D" id="3.90.190.10">
    <property type="entry name" value="Protein tyrosine phosphatase superfamily"/>
    <property type="match status" value="3"/>
</dbReference>
<dbReference type="GO" id="GO:0004725">
    <property type="term" value="F:protein tyrosine phosphatase activity"/>
    <property type="evidence" value="ECO:0007669"/>
    <property type="project" value="UniProtKB-EC"/>
</dbReference>
<proteinExistence type="predicted"/>
<dbReference type="EC" id="3.1.3.48" evidence="1"/>
<reference evidence="5" key="3">
    <citation type="submission" date="2025-09" db="UniProtKB">
        <authorList>
            <consortium name="Ensembl"/>
        </authorList>
    </citation>
    <scope>IDENTIFICATION</scope>
</reference>
<sequence length="562" mass="64991">SALSNAVQLFFCPSEVWLQLMSIEGVCHDFFGPQMIFVTLKKSLRIMDILSCTVLYNRDGPHNVYLYFHLLYHILTEQQRVMLLRRSPSGPKKYFPIPVEHLEEEIRIRAADDGKLFREEFNSLPPGYMQGTLEMANKEENREKNRYPNILPCCKAPRLVTQLHFTSWPDFGVPFTPIGMLKFLKKVKSLNPTHAGPIVVHCSAGVGRTGTFVVIDAMIDMMHAEQKIDIFDFVARIRNQRPQMVQTDMQYSFIYQALLEYYLYGDTELDVSSLEKHLQPSQNTAPNLVKIGLEEEFKKLTNVRIMKENMRTGNLPANMKKARVIQIIPYDFNRVILSMKRGQEYTDYINASFIDGYRQKDYFIATQGPLPHTVEDFWRMVWEWKCHTIVMLTEVLEREQEKCFQYWPSEGSVTYGEITIEIKSDLLADAISVRDFLITHSQDKQGRLVRQFHFHGWPEIGIPAEGKGMIDLIAAVQKQQQQTGNHPITVHCSAGAGRTGTFIALSNILERVKAEGLLDVFQAVKSLRLQRPHMVQTLEQYEFCYKVVQDFIDIFSDYANFK</sequence>
<dbReference type="CDD" id="cd14622">
    <property type="entry name" value="R-PTPc-E-2"/>
    <property type="match status" value="1"/>
</dbReference>
<feature type="domain" description="Tyrosine specific protein phosphatases" evidence="4">
    <location>
        <begin position="467"/>
        <end position="542"/>
    </location>
</feature>
<name>A0A803TDU5_ANOCA</name>
<reference evidence="5" key="2">
    <citation type="submission" date="2025-08" db="UniProtKB">
        <authorList>
            <consortium name="Ensembl"/>
        </authorList>
    </citation>
    <scope>IDENTIFICATION</scope>
</reference>
<accession>A0A803TDU5</accession>
<dbReference type="PROSITE" id="PS00383">
    <property type="entry name" value="TYR_PHOSPHATASE_1"/>
    <property type="match status" value="2"/>
</dbReference>
<feature type="domain" description="Tyrosine specific protein phosphatases" evidence="4">
    <location>
        <begin position="181"/>
        <end position="252"/>
    </location>
</feature>
<dbReference type="InterPro" id="IPR000387">
    <property type="entry name" value="Tyr_Pase_dom"/>
</dbReference>
<evidence type="ECO:0000259" key="4">
    <source>
        <dbReference type="PROSITE" id="PS50056"/>
    </source>
</evidence>
<keyword evidence="2" id="KW-0904">Protein phosphatase</keyword>
<dbReference type="InterPro" id="IPR000242">
    <property type="entry name" value="PTP_cat"/>
</dbReference>
<reference evidence="5 6" key="1">
    <citation type="submission" date="2009-12" db="EMBL/GenBank/DDBJ databases">
        <title>The Genome Sequence of Anolis carolinensis (Green Anole Lizard).</title>
        <authorList>
            <consortium name="The Genome Sequencing Platform"/>
            <person name="Di Palma F."/>
            <person name="Alfoldi J."/>
            <person name="Heiman D."/>
            <person name="Young S."/>
            <person name="Grabherr M."/>
            <person name="Johnson J."/>
            <person name="Lander E.S."/>
            <person name="Lindblad-Toh K."/>
        </authorList>
    </citation>
    <scope>NUCLEOTIDE SEQUENCE [LARGE SCALE GENOMIC DNA]</scope>
    <source>
        <strain evidence="5 6">JBL SC #1</strain>
    </source>
</reference>
<dbReference type="InterPro" id="IPR003595">
    <property type="entry name" value="Tyr_Pase_cat"/>
</dbReference>
<dbReference type="GeneTree" id="ENSGT00940000156570"/>
<dbReference type="PANTHER" id="PTHR19134">
    <property type="entry name" value="RECEPTOR-TYPE TYROSINE-PROTEIN PHOSPHATASE"/>
    <property type="match status" value="1"/>
</dbReference>
<dbReference type="Proteomes" id="UP000001646">
    <property type="component" value="Chromosome 3"/>
</dbReference>
<evidence type="ECO:0000259" key="3">
    <source>
        <dbReference type="PROSITE" id="PS50055"/>
    </source>
</evidence>
<keyword evidence="6" id="KW-1185">Reference proteome</keyword>
<dbReference type="InterPro" id="IPR029021">
    <property type="entry name" value="Prot-tyrosine_phosphatase-like"/>
</dbReference>
<dbReference type="Pfam" id="PF00102">
    <property type="entry name" value="Y_phosphatase"/>
    <property type="match status" value="2"/>
</dbReference>
<dbReference type="SMART" id="SM00194">
    <property type="entry name" value="PTPc"/>
    <property type="match status" value="2"/>
</dbReference>
<dbReference type="PROSITE" id="PS50056">
    <property type="entry name" value="TYR_PHOSPHATASE_2"/>
    <property type="match status" value="2"/>
</dbReference>
<gene>
    <name evidence="5" type="primary">PTPRE</name>
</gene>
<dbReference type="PANTHER" id="PTHR19134:SF449">
    <property type="entry name" value="TYROSINE-PROTEIN PHOSPHATASE 1"/>
    <property type="match status" value="1"/>
</dbReference>
<feature type="domain" description="Tyrosine-protein phosphatase" evidence="3">
    <location>
        <begin position="61"/>
        <end position="261"/>
    </location>
</feature>
<dbReference type="FunFam" id="3.90.190.10:FF:000022">
    <property type="entry name" value="Receptor-type tyrosine-protein phosphatase epsilon"/>
    <property type="match status" value="1"/>
</dbReference>
<organism evidence="5 6">
    <name type="scientific">Anolis carolinensis</name>
    <name type="common">Green anole</name>
    <name type="synonym">American chameleon</name>
    <dbReference type="NCBI Taxonomy" id="28377"/>
    <lineage>
        <taxon>Eukaryota</taxon>
        <taxon>Metazoa</taxon>
        <taxon>Chordata</taxon>
        <taxon>Craniata</taxon>
        <taxon>Vertebrata</taxon>
        <taxon>Euteleostomi</taxon>
        <taxon>Lepidosauria</taxon>
        <taxon>Squamata</taxon>
        <taxon>Bifurcata</taxon>
        <taxon>Unidentata</taxon>
        <taxon>Episquamata</taxon>
        <taxon>Toxicofera</taxon>
        <taxon>Iguania</taxon>
        <taxon>Dactyloidae</taxon>
        <taxon>Anolis</taxon>
    </lineage>
</organism>
<dbReference type="InterPro" id="IPR050348">
    <property type="entry name" value="Protein-Tyr_Phosphatase"/>
</dbReference>
<evidence type="ECO:0000313" key="6">
    <source>
        <dbReference type="Proteomes" id="UP000001646"/>
    </source>
</evidence>
<protein>
    <recommendedName>
        <fullName evidence="1">protein-tyrosine-phosphatase</fullName>
        <ecNumber evidence="1">3.1.3.48</ecNumber>
    </recommendedName>
</protein>
<dbReference type="PRINTS" id="PR00700">
    <property type="entry name" value="PRTYPHPHTASE"/>
</dbReference>
<evidence type="ECO:0000313" key="5">
    <source>
        <dbReference type="Ensembl" id="ENSACAP00000033385.1"/>
    </source>
</evidence>
<dbReference type="Ensembl" id="ENSACAT00000052735.1">
    <property type="protein sequence ID" value="ENSACAP00000033385.1"/>
    <property type="gene ID" value="ENSACAG00000007467.4"/>
</dbReference>
<keyword evidence="2" id="KW-0378">Hydrolase</keyword>
<dbReference type="PROSITE" id="PS50055">
    <property type="entry name" value="TYR_PHOSPHATASE_PTP"/>
    <property type="match status" value="2"/>
</dbReference>
<dbReference type="Bgee" id="ENSACAG00000007467">
    <property type="expression patterns" value="Expressed in dewlap and 10 other cell types or tissues"/>
</dbReference>
<dbReference type="InterPro" id="IPR016130">
    <property type="entry name" value="Tyr_Pase_AS"/>
</dbReference>
<dbReference type="SUPFAM" id="SSF52799">
    <property type="entry name" value="(Phosphotyrosine protein) phosphatases II"/>
    <property type="match status" value="2"/>
</dbReference>